<comment type="caution">
    <text evidence="1">The sequence shown here is derived from an EMBL/GenBank/DDBJ whole genome shotgun (WGS) entry which is preliminary data.</text>
</comment>
<sequence length="238" mass="26907">MGTEYADGQTKPTWKLIDGICRESLAFETALREGVPERIIQRAEVLYLSVYKKDSFLNFTSDSYVSSSDEAYGQLSIIRKRAIHSRIESLNQMETLRTEVQNAITTICQKKLLELYGKKHTSELREINCVLIAARELPPPSTIGASSVYVMLRPDRKIYVGETDDLEGRVCVHRSKEGMQNALFLYFLVSGKSMACQLETYLINQLPTRGFQLTNVADGKHRNFGTSNLSLESVTSHR</sequence>
<dbReference type="InterPro" id="IPR035901">
    <property type="entry name" value="GIY-YIG_endonuc_sf"/>
</dbReference>
<accession>A0ABC8R441</accession>
<name>A0ABC8R441_9AQUA</name>
<dbReference type="InterPro" id="IPR053276">
    <property type="entry name" value="MtDNA_mismatch_repair_MutS"/>
</dbReference>
<dbReference type="SUPFAM" id="SSF82771">
    <property type="entry name" value="GIY-YIG endonuclease"/>
    <property type="match status" value="1"/>
</dbReference>
<evidence type="ECO:0008006" key="3">
    <source>
        <dbReference type="Google" id="ProtNLM"/>
    </source>
</evidence>
<keyword evidence="2" id="KW-1185">Reference proteome</keyword>
<organism evidence="1 2">
    <name type="scientific">Ilex paraguariensis</name>
    <name type="common">yerba mate</name>
    <dbReference type="NCBI Taxonomy" id="185542"/>
    <lineage>
        <taxon>Eukaryota</taxon>
        <taxon>Viridiplantae</taxon>
        <taxon>Streptophyta</taxon>
        <taxon>Embryophyta</taxon>
        <taxon>Tracheophyta</taxon>
        <taxon>Spermatophyta</taxon>
        <taxon>Magnoliopsida</taxon>
        <taxon>eudicotyledons</taxon>
        <taxon>Gunneridae</taxon>
        <taxon>Pentapetalae</taxon>
        <taxon>asterids</taxon>
        <taxon>campanulids</taxon>
        <taxon>Aquifoliales</taxon>
        <taxon>Aquifoliaceae</taxon>
        <taxon>Ilex</taxon>
    </lineage>
</organism>
<evidence type="ECO:0000313" key="1">
    <source>
        <dbReference type="EMBL" id="CAK9139568.1"/>
    </source>
</evidence>
<dbReference type="PANTHER" id="PTHR48448">
    <property type="entry name" value="MUTL PROTEIN ISOFORM 1"/>
    <property type="match status" value="1"/>
</dbReference>
<proteinExistence type="predicted"/>
<dbReference type="Proteomes" id="UP001642360">
    <property type="component" value="Unassembled WGS sequence"/>
</dbReference>
<dbReference type="EMBL" id="CAUOFW020000970">
    <property type="protein sequence ID" value="CAK9139568.1"/>
    <property type="molecule type" value="Genomic_DNA"/>
</dbReference>
<dbReference type="PANTHER" id="PTHR48448:SF1">
    <property type="entry name" value="MUTL PROTEIN ISOFORM 1"/>
    <property type="match status" value="1"/>
</dbReference>
<protein>
    <recommendedName>
        <fullName evidence="3">GIY-YIG homing endonuclease</fullName>
    </recommendedName>
</protein>
<reference evidence="1 2" key="1">
    <citation type="submission" date="2024-02" db="EMBL/GenBank/DDBJ databases">
        <authorList>
            <person name="Vignale AGUSTIN F."/>
            <person name="Sosa J E."/>
            <person name="Modenutti C."/>
        </authorList>
    </citation>
    <scope>NUCLEOTIDE SEQUENCE [LARGE SCALE GENOMIC DNA]</scope>
</reference>
<evidence type="ECO:0000313" key="2">
    <source>
        <dbReference type="Proteomes" id="UP001642360"/>
    </source>
</evidence>
<dbReference type="AlphaFoldDB" id="A0ABC8R441"/>
<dbReference type="InterPro" id="IPR027417">
    <property type="entry name" value="P-loop_NTPase"/>
</dbReference>
<dbReference type="Gene3D" id="3.40.50.300">
    <property type="entry name" value="P-loop containing nucleotide triphosphate hydrolases"/>
    <property type="match status" value="1"/>
</dbReference>
<gene>
    <name evidence="1" type="ORF">ILEXP_LOCUS6956</name>
</gene>